<dbReference type="InterPro" id="IPR036583">
    <property type="entry name" value="23S_rRNA_IVS_sf"/>
</dbReference>
<accession>A0ABT6YPH1</accession>
<evidence type="ECO:0000313" key="2">
    <source>
        <dbReference type="Proteomes" id="UP001236569"/>
    </source>
</evidence>
<gene>
    <name evidence="1" type="ORF">QM480_13850</name>
</gene>
<reference evidence="1 2" key="1">
    <citation type="submission" date="2023-05" db="EMBL/GenBank/DDBJ databases">
        <title>Novel species of genus Flectobacillus isolated from stream in China.</title>
        <authorList>
            <person name="Lu H."/>
        </authorList>
    </citation>
    <scope>NUCLEOTIDE SEQUENCE [LARGE SCALE GENOMIC DNA]</scope>
    <source>
        <strain evidence="1 2">DC10W</strain>
    </source>
</reference>
<dbReference type="Pfam" id="PF05635">
    <property type="entry name" value="23S_rRNA_IVP"/>
    <property type="match status" value="1"/>
</dbReference>
<dbReference type="Gene3D" id="1.20.1440.60">
    <property type="entry name" value="23S rRNA-intervening sequence"/>
    <property type="match status" value="1"/>
</dbReference>
<dbReference type="PIRSF" id="PIRSF035652">
    <property type="entry name" value="CHP02436"/>
    <property type="match status" value="1"/>
</dbReference>
<dbReference type="RefSeq" id="WP_283370412.1">
    <property type="nucleotide sequence ID" value="NZ_JASHID010000009.1"/>
</dbReference>
<protein>
    <submittedName>
        <fullName evidence="1">Four helix bundle protein</fullName>
    </submittedName>
</protein>
<dbReference type="SUPFAM" id="SSF158446">
    <property type="entry name" value="IVS-encoded protein-like"/>
    <property type="match status" value="1"/>
</dbReference>
<dbReference type="Proteomes" id="UP001236569">
    <property type="component" value="Unassembled WGS sequence"/>
</dbReference>
<dbReference type="InterPro" id="IPR012657">
    <property type="entry name" value="23S_rRNA-intervening_sequence"/>
</dbReference>
<dbReference type="EMBL" id="JASHID010000009">
    <property type="protein sequence ID" value="MDI9865420.1"/>
    <property type="molecule type" value="Genomic_DNA"/>
</dbReference>
<organism evidence="1 2">
    <name type="scientific">Flectobacillus longus</name>
    <dbReference type="NCBI Taxonomy" id="2984207"/>
    <lineage>
        <taxon>Bacteria</taxon>
        <taxon>Pseudomonadati</taxon>
        <taxon>Bacteroidota</taxon>
        <taxon>Cytophagia</taxon>
        <taxon>Cytophagales</taxon>
        <taxon>Flectobacillaceae</taxon>
        <taxon>Flectobacillus</taxon>
    </lineage>
</organism>
<dbReference type="PANTHER" id="PTHR38471:SF2">
    <property type="entry name" value="FOUR HELIX BUNDLE PROTEIN"/>
    <property type="match status" value="1"/>
</dbReference>
<proteinExistence type="predicted"/>
<sequence>MKHENLKVRTKAFALRIINLVDKLPNNLSCQVIGKQLLRCGTSVGANYRASCRARSQADFISKIGIVIEEADEALFWMELLVESGIIKEVLLQSLINEANELVAIFIASGKTAKENNKN</sequence>
<dbReference type="PANTHER" id="PTHR38471">
    <property type="entry name" value="FOUR HELIX BUNDLE PROTEIN"/>
    <property type="match status" value="1"/>
</dbReference>
<comment type="caution">
    <text evidence="1">The sequence shown here is derived from an EMBL/GenBank/DDBJ whole genome shotgun (WGS) entry which is preliminary data.</text>
</comment>
<keyword evidence="2" id="KW-1185">Reference proteome</keyword>
<evidence type="ECO:0000313" key="1">
    <source>
        <dbReference type="EMBL" id="MDI9865420.1"/>
    </source>
</evidence>
<name>A0ABT6YPH1_9BACT</name>
<dbReference type="NCBIfam" id="TIGR02436">
    <property type="entry name" value="four helix bundle protein"/>
    <property type="match status" value="1"/>
</dbReference>